<protein>
    <submittedName>
        <fullName evidence="4">Arsenate reductase (Thioredoxin)</fullName>
    </submittedName>
</protein>
<evidence type="ECO:0000313" key="5">
    <source>
        <dbReference type="Proteomes" id="UP000371423"/>
    </source>
</evidence>
<dbReference type="RefSeq" id="WP_162000149.1">
    <property type="nucleotide sequence ID" value="NZ_VDFO01000002.1"/>
</dbReference>
<dbReference type="Proteomes" id="UP000371423">
    <property type="component" value="Unassembled WGS sequence"/>
</dbReference>
<dbReference type="AlphaFoldDB" id="A0A5P0ZTN0"/>
<dbReference type="Gene3D" id="3.40.50.2300">
    <property type="match status" value="1"/>
</dbReference>
<name>A0A5P0ZTN0_9LACO</name>
<keyword evidence="1" id="KW-0059">Arsenical resistance</keyword>
<dbReference type="Pfam" id="PF01451">
    <property type="entry name" value="LMWPc"/>
    <property type="match status" value="1"/>
</dbReference>
<organism evidence="4 5">
    <name type="scientific">Companilactobacillus halodurans</name>
    <dbReference type="NCBI Taxonomy" id="2584183"/>
    <lineage>
        <taxon>Bacteria</taxon>
        <taxon>Bacillati</taxon>
        <taxon>Bacillota</taxon>
        <taxon>Bacilli</taxon>
        <taxon>Lactobacillales</taxon>
        <taxon>Lactobacillaceae</taxon>
        <taxon>Companilactobacillus</taxon>
    </lineage>
</organism>
<evidence type="ECO:0000256" key="1">
    <source>
        <dbReference type="ARBA" id="ARBA00022849"/>
    </source>
</evidence>
<dbReference type="GO" id="GO:0046685">
    <property type="term" value="P:response to arsenic-containing substance"/>
    <property type="evidence" value="ECO:0007669"/>
    <property type="project" value="UniProtKB-KW"/>
</dbReference>
<dbReference type="Proteomes" id="UP000414364">
    <property type="component" value="Unassembled WGS sequence"/>
</dbReference>
<dbReference type="InterPro" id="IPR036196">
    <property type="entry name" value="Ptyr_pPase_sf"/>
</dbReference>
<keyword evidence="5" id="KW-1185">Reference proteome</keyword>
<comment type="caution">
    <text evidence="4">The sequence shown here is derived from an EMBL/GenBank/DDBJ whole genome shotgun (WGS) entry which is preliminary data.</text>
</comment>
<sequence length="139" mass="15608">MKKTIYFICSGNACRSQMAEGYAKSFLPDWDVRSAGIRADGLNQRAVQAMSDDGIDISDQKSQVIDEKFMQEATIVITLCGEARDKCIIPQHARWLHWPINDPALASGSEEEIAKAFIEARDEIKQDVSKLADYLKKQL</sequence>
<feature type="domain" description="Phosphotyrosine protein phosphatase I" evidence="2">
    <location>
        <begin position="3"/>
        <end position="134"/>
    </location>
</feature>
<evidence type="ECO:0000313" key="6">
    <source>
        <dbReference type="Proteomes" id="UP000414364"/>
    </source>
</evidence>
<evidence type="ECO:0000259" key="2">
    <source>
        <dbReference type="SMART" id="SM00226"/>
    </source>
</evidence>
<accession>A0A5P0ZTN0</accession>
<dbReference type="SUPFAM" id="SSF52788">
    <property type="entry name" value="Phosphotyrosine protein phosphatases I"/>
    <property type="match status" value="1"/>
</dbReference>
<dbReference type="EMBL" id="VDFO01000002">
    <property type="protein sequence ID" value="MQS96416.1"/>
    <property type="molecule type" value="Genomic_DNA"/>
</dbReference>
<dbReference type="CDD" id="cd16345">
    <property type="entry name" value="LMWP_ArsC"/>
    <property type="match status" value="1"/>
</dbReference>
<dbReference type="EMBL" id="VDFP01000010">
    <property type="protein sequence ID" value="MQS75981.1"/>
    <property type="molecule type" value="Genomic_DNA"/>
</dbReference>
<dbReference type="PANTHER" id="PTHR43428:SF1">
    <property type="entry name" value="ARSENATE REDUCTASE"/>
    <property type="match status" value="1"/>
</dbReference>
<dbReference type="PANTHER" id="PTHR43428">
    <property type="entry name" value="ARSENATE REDUCTASE"/>
    <property type="match status" value="1"/>
</dbReference>
<evidence type="ECO:0000313" key="4">
    <source>
        <dbReference type="EMBL" id="MQS96416.1"/>
    </source>
</evidence>
<evidence type="ECO:0000313" key="3">
    <source>
        <dbReference type="EMBL" id="MQS75981.1"/>
    </source>
</evidence>
<reference evidence="5 6" key="1">
    <citation type="journal article" date="2019" name="Syst. Appl. Microbiol.">
        <title>Polyphasic characterization of two novel Lactobacillus spp. isolated from blown salami packages: Description of Lactobacillus halodurans sp. nov. and Lactobacillus salsicarnum sp. nov.</title>
        <authorList>
            <person name="Schuster J.A."/>
            <person name="Klingl A."/>
            <person name="Vogel R.F."/>
            <person name="Ehrmann M.A."/>
        </authorList>
    </citation>
    <scope>NUCLEOTIDE SEQUENCE [LARGE SCALE GENOMIC DNA]</scope>
    <source>
        <strain evidence="4 5">TMW 1.1920</strain>
        <strain evidence="3 6">TMW 1.2172</strain>
    </source>
</reference>
<dbReference type="InterPro" id="IPR023485">
    <property type="entry name" value="Ptyr_pPase"/>
</dbReference>
<proteinExistence type="predicted"/>
<dbReference type="SMART" id="SM00226">
    <property type="entry name" value="LMWPc"/>
    <property type="match status" value="1"/>
</dbReference>
<gene>
    <name evidence="4" type="ORF">FHL05_00730</name>
    <name evidence="3" type="ORF">FHL06_06230</name>
</gene>